<dbReference type="Proteomes" id="UP001207582">
    <property type="component" value="Unassembled WGS sequence"/>
</dbReference>
<comment type="caution">
    <text evidence="1">The sequence shown here is derived from an EMBL/GenBank/DDBJ whole genome shotgun (WGS) entry which is preliminary data.</text>
</comment>
<organism evidence="1 2">
    <name type="scientific">Defluviimonas salinarum</name>
    <dbReference type="NCBI Taxonomy" id="2992147"/>
    <lineage>
        <taxon>Bacteria</taxon>
        <taxon>Pseudomonadati</taxon>
        <taxon>Pseudomonadota</taxon>
        <taxon>Alphaproteobacteria</taxon>
        <taxon>Rhodobacterales</taxon>
        <taxon>Paracoccaceae</taxon>
        <taxon>Albidovulum</taxon>
    </lineage>
</organism>
<accession>A0ABT3J9V5</accession>
<keyword evidence="2" id="KW-1185">Reference proteome</keyword>
<gene>
    <name evidence="1" type="ORF">OM960_21850</name>
</gene>
<sequence length="192" mass="20922">MRLALFHGTNQAFDRFDPAMLGLNTSNAASRAAFFFASDFEAARDYALFAARNLVPDQDAHEARVERLLRDADRAMRRGDNDRYERLILEAEALETRAMQADPAGARVLTCTVTLENPVEFDGSAREVVCDLGAVLTAARAAGHDGVILRGIHDTPTGQGPACDHVAVFDPARIEILEVLEIAEEAETEPAI</sequence>
<proteinExistence type="predicted"/>
<reference evidence="1 2" key="1">
    <citation type="submission" date="2022-10" db="EMBL/GenBank/DDBJ databases">
        <title>Defluviimonas sp. CAU 1641 isolated from mud.</title>
        <authorList>
            <person name="Kim W."/>
        </authorList>
    </citation>
    <scope>NUCLEOTIDE SEQUENCE [LARGE SCALE GENOMIC DNA]</scope>
    <source>
        <strain evidence="1 2">CAU 1641</strain>
    </source>
</reference>
<dbReference type="EMBL" id="JAPDOG010000034">
    <property type="protein sequence ID" value="MCW3784179.1"/>
    <property type="molecule type" value="Genomic_DNA"/>
</dbReference>
<evidence type="ECO:0000313" key="1">
    <source>
        <dbReference type="EMBL" id="MCW3784179.1"/>
    </source>
</evidence>
<evidence type="ECO:0000313" key="2">
    <source>
        <dbReference type="Proteomes" id="UP001207582"/>
    </source>
</evidence>
<protein>
    <submittedName>
        <fullName evidence="1">Uncharacterized protein</fullName>
    </submittedName>
</protein>
<dbReference type="RefSeq" id="WP_264773449.1">
    <property type="nucleotide sequence ID" value="NZ_JAPDOG010000034.1"/>
</dbReference>
<name>A0ABT3J9V5_9RHOB</name>